<keyword evidence="2" id="KW-1185">Reference proteome</keyword>
<organism evidence="1 2">
    <name type="scientific">Hibiscus sabdariffa</name>
    <name type="common">roselle</name>
    <dbReference type="NCBI Taxonomy" id="183260"/>
    <lineage>
        <taxon>Eukaryota</taxon>
        <taxon>Viridiplantae</taxon>
        <taxon>Streptophyta</taxon>
        <taxon>Embryophyta</taxon>
        <taxon>Tracheophyta</taxon>
        <taxon>Spermatophyta</taxon>
        <taxon>Magnoliopsida</taxon>
        <taxon>eudicotyledons</taxon>
        <taxon>Gunneridae</taxon>
        <taxon>Pentapetalae</taxon>
        <taxon>rosids</taxon>
        <taxon>malvids</taxon>
        <taxon>Malvales</taxon>
        <taxon>Malvaceae</taxon>
        <taxon>Malvoideae</taxon>
        <taxon>Hibiscus</taxon>
    </lineage>
</organism>
<sequence>MNSMLYHVVCFSCLDFHCCNKGLRVHPNRNSGIYAKSGCLNNLMKPKQQAQCYVLYFFERQRIMKGTVVEFGQVYNYKLTNLLQGKAQPSCPHAASDRPLMFPFAAADSS</sequence>
<dbReference type="EMBL" id="JBBPBN010000005">
    <property type="protein sequence ID" value="KAK9037634.1"/>
    <property type="molecule type" value="Genomic_DNA"/>
</dbReference>
<reference evidence="1 2" key="1">
    <citation type="journal article" date="2024" name="G3 (Bethesda)">
        <title>Genome assembly of Hibiscus sabdariffa L. provides insights into metabolisms of medicinal natural products.</title>
        <authorList>
            <person name="Kim T."/>
        </authorList>
    </citation>
    <scope>NUCLEOTIDE SEQUENCE [LARGE SCALE GENOMIC DNA]</scope>
    <source>
        <strain evidence="1">TK-2024</strain>
        <tissue evidence="1">Old leaves</tissue>
    </source>
</reference>
<evidence type="ECO:0000313" key="2">
    <source>
        <dbReference type="Proteomes" id="UP001396334"/>
    </source>
</evidence>
<comment type="caution">
    <text evidence="1">The sequence shown here is derived from an EMBL/GenBank/DDBJ whole genome shotgun (WGS) entry which is preliminary data.</text>
</comment>
<proteinExistence type="predicted"/>
<name>A0ABR2TJN2_9ROSI</name>
<protein>
    <submittedName>
        <fullName evidence="1">Uncharacterized protein</fullName>
    </submittedName>
</protein>
<accession>A0ABR2TJN2</accession>
<evidence type="ECO:0000313" key="1">
    <source>
        <dbReference type="EMBL" id="KAK9037634.1"/>
    </source>
</evidence>
<dbReference type="Proteomes" id="UP001396334">
    <property type="component" value="Unassembled WGS sequence"/>
</dbReference>
<gene>
    <name evidence="1" type="ORF">V6N11_022538</name>
</gene>